<dbReference type="Gene3D" id="3.50.50.60">
    <property type="entry name" value="FAD/NAD(P)-binding domain"/>
    <property type="match status" value="1"/>
</dbReference>
<protein>
    <recommendedName>
        <fullName evidence="6">Flavin-containing monooxygenase</fullName>
        <ecNumber evidence="6">1.-.-.-</ecNumber>
    </recommendedName>
</protein>
<dbReference type="AlphaFoldDB" id="A0AAV1HSP7"/>
<dbReference type="InterPro" id="IPR050346">
    <property type="entry name" value="FMO-like"/>
</dbReference>
<dbReference type="EMBL" id="CAUYUE010000001">
    <property type="protein sequence ID" value="CAK0733567.1"/>
    <property type="molecule type" value="Genomic_DNA"/>
</dbReference>
<dbReference type="PANTHER" id="PTHR23023">
    <property type="entry name" value="DIMETHYLANILINE MONOOXYGENASE"/>
    <property type="match status" value="1"/>
</dbReference>
<keyword evidence="6" id="KW-0503">Monooxygenase</keyword>
<dbReference type="GO" id="GO:0004499">
    <property type="term" value="F:N,N-dimethylaniline monooxygenase activity"/>
    <property type="evidence" value="ECO:0007669"/>
    <property type="project" value="InterPro"/>
</dbReference>
<dbReference type="Pfam" id="PF00743">
    <property type="entry name" value="FMO-like"/>
    <property type="match status" value="1"/>
</dbReference>
<dbReference type="GO" id="GO:0050661">
    <property type="term" value="F:NADP binding"/>
    <property type="evidence" value="ECO:0007669"/>
    <property type="project" value="InterPro"/>
</dbReference>
<keyword evidence="4" id="KW-0521">NADP</keyword>
<evidence type="ECO:0000256" key="4">
    <source>
        <dbReference type="ARBA" id="ARBA00022857"/>
    </source>
</evidence>
<sequence>MVQNKVLRLGCSKIGASAESPRDPQQEKDSAVQHNVDVQAMSATARGEERVCVIGCGKSGLIGCKVLTQRGVAFDCFEEGSQIGGLWVLNNDSGRSACYDSLRINTSKLVTRFHDFPVPKHYPMFCPHQEMLAYLESYVDNFGFRKHITFRTQVVSVIPQLKCGFTVFTKALDTGKVLTRHYTSVIVACGHHWDPLWPKFTGNFMGSVSHSHGYRSPKPFVGKRVLVIGGGNSGMDIAAELALSGAAKTILSCRRPVHVVPRWVFGMPSDVAVQPWLGVTVPRRWVELCAAGAFWLSRGGSQESYGLPTPKFGLFGTHPTVNPGAGDILQLIKKKKVTPKPGILCYKDNTVTFLDGTSEEVDAVVCATGYNAKVPFLPEDCPVTKDGKTELMHLVVHPKLPGVYFLGFIQAHGPMIPCVESQMSYAADLIQGVSELPPPEKMGKTIAKQHDFNRKNFTQVERHALMVEFHRYLLQTQMARCPKDKRGLGKKLWRTKRFLQFCAGQTC</sequence>
<dbReference type="InterPro" id="IPR036291">
    <property type="entry name" value="NAD(P)-bd_dom_sf"/>
</dbReference>
<dbReference type="InterPro" id="IPR000960">
    <property type="entry name" value="Flavin_mOase"/>
</dbReference>
<evidence type="ECO:0000256" key="2">
    <source>
        <dbReference type="ARBA" id="ARBA00022630"/>
    </source>
</evidence>
<dbReference type="InterPro" id="IPR020946">
    <property type="entry name" value="Flavin_mOase-like"/>
</dbReference>
<keyword evidence="3 6" id="KW-0274">FAD</keyword>
<accession>A0AAV1HSP7</accession>
<keyword evidence="8" id="KW-1185">Reference proteome</keyword>
<dbReference type="SUPFAM" id="SSF51735">
    <property type="entry name" value="NAD(P)-binding Rossmann-fold domains"/>
    <property type="match status" value="1"/>
</dbReference>
<comment type="cofactor">
    <cofactor evidence="6">
        <name>FAD</name>
        <dbReference type="ChEBI" id="CHEBI:57692"/>
    </cofactor>
</comment>
<evidence type="ECO:0000313" key="8">
    <source>
        <dbReference type="Proteomes" id="UP001314263"/>
    </source>
</evidence>
<comment type="similarity">
    <text evidence="1 6">Belongs to the FMO family.</text>
</comment>
<evidence type="ECO:0000256" key="5">
    <source>
        <dbReference type="ARBA" id="ARBA00023002"/>
    </source>
</evidence>
<keyword evidence="5 6" id="KW-0560">Oxidoreductase</keyword>
<dbReference type="PRINTS" id="PR00370">
    <property type="entry name" value="FMOXYGENASE"/>
</dbReference>
<gene>
    <name evidence="7" type="ORF">CVIRNUC_000296</name>
</gene>
<dbReference type="PIRSF" id="PIRSF000332">
    <property type="entry name" value="FMO"/>
    <property type="match status" value="1"/>
</dbReference>
<comment type="caution">
    <text evidence="7">The sequence shown here is derived from an EMBL/GenBank/DDBJ whole genome shotgun (WGS) entry which is preliminary data.</text>
</comment>
<keyword evidence="2 6" id="KW-0285">Flavoprotein</keyword>
<evidence type="ECO:0000313" key="7">
    <source>
        <dbReference type="EMBL" id="CAK0733567.1"/>
    </source>
</evidence>
<evidence type="ECO:0000256" key="3">
    <source>
        <dbReference type="ARBA" id="ARBA00022827"/>
    </source>
</evidence>
<evidence type="ECO:0000256" key="6">
    <source>
        <dbReference type="RuleBase" id="RU361177"/>
    </source>
</evidence>
<dbReference type="EC" id="1.-.-.-" evidence="6"/>
<dbReference type="InterPro" id="IPR036188">
    <property type="entry name" value="FAD/NAD-bd_sf"/>
</dbReference>
<evidence type="ECO:0000256" key="1">
    <source>
        <dbReference type="ARBA" id="ARBA00009183"/>
    </source>
</evidence>
<dbReference type="SUPFAM" id="SSF51905">
    <property type="entry name" value="FAD/NAD(P)-binding domain"/>
    <property type="match status" value="1"/>
</dbReference>
<reference evidence="7 8" key="1">
    <citation type="submission" date="2023-10" db="EMBL/GenBank/DDBJ databases">
        <authorList>
            <person name="Maclean D."/>
            <person name="Macfadyen A."/>
        </authorList>
    </citation>
    <scope>NUCLEOTIDE SEQUENCE [LARGE SCALE GENOMIC DNA]</scope>
</reference>
<organism evidence="7 8">
    <name type="scientific">Coccomyxa viridis</name>
    <dbReference type="NCBI Taxonomy" id="1274662"/>
    <lineage>
        <taxon>Eukaryota</taxon>
        <taxon>Viridiplantae</taxon>
        <taxon>Chlorophyta</taxon>
        <taxon>core chlorophytes</taxon>
        <taxon>Trebouxiophyceae</taxon>
        <taxon>Trebouxiophyceae incertae sedis</taxon>
        <taxon>Coccomyxaceae</taxon>
        <taxon>Coccomyxa</taxon>
    </lineage>
</organism>
<dbReference type="Proteomes" id="UP001314263">
    <property type="component" value="Unassembled WGS sequence"/>
</dbReference>
<dbReference type="GO" id="GO:0050660">
    <property type="term" value="F:flavin adenine dinucleotide binding"/>
    <property type="evidence" value="ECO:0007669"/>
    <property type="project" value="InterPro"/>
</dbReference>
<name>A0AAV1HSP7_9CHLO</name>
<proteinExistence type="inferred from homology"/>